<dbReference type="PRINTS" id="PR00741">
    <property type="entry name" value="GLHYDRLASE29"/>
</dbReference>
<dbReference type="Pfam" id="PF01120">
    <property type="entry name" value="Alpha_L_fucos"/>
    <property type="match status" value="1"/>
</dbReference>
<evidence type="ECO:0000259" key="7">
    <source>
        <dbReference type="Pfam" id="PF01120"/>
    </source>
</evidence>
<dbReference type="Gene3D" id="2.60.40.1180">
    <property type="entry name" value="Golgi alpha-mannosidase II"/>
    <property type="match status" value="1"/>
</dbReference>
<evidence type="ECO:0000313" key="9">
    <source>
        <dbReference type="EMBL" id="GAA4057435.1"/>
    </source>
</evidence>
<dbReference type="PANTHER" id="PTHR10030:SF37">
    <property type="entry name" value="ALPHA-L-FUCOSIDASE-RELATED"/>
    <property type="match status" value="1"/>
</dbReference>
<dbReference type="PIRSF" id="PIRSF001092">
    <property type="entry name" value="Alpha-L-fucosidase"/>
    <property type="match status" value="1"/>
</dbReference>
<comment type="caution">
    <text evidence="9">The sequence shown here is derived from an EMBL/GenBank/DDBJ whole genome shotgun (WGS) entry which is preliminary data.</text>
</comment>
<evidence type="ECO:0000256" key="3">
    <source>
        <dbReference type="ARBA" id="ARBA00012662"/>
    </source>
</evidence>
<evidence type="ECO:0000313" key="10">
    <source>
        <dbReference type="Proteomes" id="UP001501734"/>
    </source>
</evidence>
<dbReference type="InterPro" id="IPR000933">
    <property type="entry name" value="Glyco_hydro_29"/>
</dbReference>
<dbReference type="InterPro" id="IPR017853">
    <property type="entry name" value="GH"/>
</dbReference>
<name>A0ABP7V1X5_9BACI</name>
<feature type="domain" description="Glycoside hydrolase family 29 N-terminal" evidence="7">
    <location>
        <begin position="10"/>
        <end position="372"/>
    </location>
</feature>
<protein>
    <recommendedName>
        <fullName evidence="3">alpha-L-fucosidase</fullName>
        <ecNumber evidence="3">3.2.1.51</ecNumber>
    </recommendedName>
</protein>
<comment type="similarity">
    <text evidence="2">Belongs to the glycosyl hydrolase 29 family.</text>
</comment>
<gene>
    <name evidence="9" type="ORF">GCM10022410_01030</name>
</gene>
<evidence type="ECO:0000256" key="2">
    <source>
        <dbReference type="ARBA" id="ARBA00007951"/>
    </source>
</evidence>
<accession>A0ABP7V1X5</accession>
<dbReference type="InterPro" id="IPR013780">
    <property type="entry name" value="Glyco_hydro_b"/>
</dbReference>
<evidence type="ECO:0000256" key="4">
    <source>
        <dbReference type="ARBA" id="ARBA00022729"/>
    </source>
</evidence>
<reference evidence="10" key="1">
    <citation type="journal article" date="2019" name="Int. J. Syst. Evol. Microbiol.">
        <title>The Global Catalogue of Microorganisms (GCM) 10K type strain sequencing project: providing services to taxonomists for standard genome sequencing and annotation.</title>
        <authorList>
            <consortium name="The Broad Institute Genomics Platform"/>
            <consortium name="The Broad Institute Genome Sequencing Center for Infectious Disease"/>
            <person name="Wu L."/>
            <person name="Ma J."/>
        </authorList>
    </citation>
    <scope>NUCLEOTIDE SEQUENCE [LARGE SCALE GENOMIC DNA]</scope>
    <source>
        <strain evidence="10">JCM 17250</strain>
    </source>
</reference>
<dbReference type="EMBL" id="BAABDL010000004">
    <property type="protein sequence ID" value="GAA4057435.1"/>
    <property type="molecule type" value="Genomic_DNA"/>
</dbReference>
<keyword evidence="4" id="KW-0732">Signal</keyword>
<dbReference type="InterPro" id="IPR016286">
    <property type="entry name" value="FUC_metazoa-typ"/>
</dbReference>
<dbReference type="Gene3D" id="3.20.20.80">
    <property type="entry name" value="Glycosidases"/>
    <property type="match status" value="1"/>
</dbReference>
<evidence type="ECO:0000256" key="5">
    <source>
        <dbReference type="ARBA" id="ARBA00022801"/>
    </source>
</evidence>
<dbReference type="SUPFAM" id="SSF51445">
    <property type="entry name" value="(Trans)glycosidases"/>
    <property type="match status" value="1"/>
</dbReference>
<dbReference type="Proteomes" id="UP001501734">
    <property type="component" value="Unassembled WGS sequence"/>
</dbReference>
<proteinExistence type="inferred from homology"/>
<dbReference type="SMART" id="SM00812">
    <property type="entry name" value="Alpha_L_fucos"/>
    <property type="match status" value="1"/>
</dbReference>
<keyword evidence="5" id="KW-0378">Hydrolase</keyword>
<organism evidence="9 10">
    <name type="scientific">Amphibacillus indicireducens</name>
    <dbReference type="NCBI Taxonomy" id="1076330"/>
    <lineage>
        <taxon>Bacteria</taxon>
        <taxon>Bacillati</taxon>
        <taxon>Bacillota</taxon>
        <taxon>Bacilli</taxon>
        <taxon>Bacillales</taxon>
        <taxon>Bacillaceae</taxon>
        <taxon>Amphibacillus</taxon>
    </lineage>
</organism>
<dbReference type="PANTHER" id="PTHR10030">
    <property type="entry name" value="ALPHA-L-FUCOSIDASE"/>
    <property type="match status" value="1"/>
</dbReference>
<dbReference type="InterPro" id="IPR031919">
    <property type="entry name" value="Fucosidase_C"/>
</dbReference>
<keyword evidence="10" id="KW-1185">Reference proteome</keyword>
<dbReference type="InterPro" id="IPR057739">
    <property type="entry name" value="Glyco_hydro_29_N"/>
</dbReference>
<sequence>MTIHEEYLQKIDKVIEQGPYKDDWDSLAGRMMPTWMREGKLGIFIHWGPYSVPGFGSEWYSRNMYIEGSPEYEHHIQTYGPHKDFGYKDFIPSFKAEQFDPHAWADIFAQSGARYVVPVAEHHDGFQMYKSDISEWNAAEMGPKRDVLGELKNAFEEKGLTLGASSHRVEHWFFMGHGKKFDSDVKEPLERGDFYWPAMSESDHHDLFSEPIPTQEFLEDWLVRCCEIVDRYQPEQFYFDWWIQHSSVKPYLKKFAAYYYNQALQWEKEVTICYKHDAFPFGTATVDIERGKFAEVQPFFWQTDTAIARNSWCWTENNTFKSPESLVRELVDIVSKNGVMLLNVGPKPDGSISAEDQSVLKGIGDWLAVNGEAIYQTSVWRQASEGPAEIPEGQFTDGTDVNYTAEDFSFTCRGKHLYAINMNWPENGEVTIRSLANQVASHLPVFHGIIEDVEIIGYEEVEWSRDEQGLHVRKTGIETKMPIVIKITLD</sequence>
<feature type="domain" description="Alpha-L-fucosidase C-terminal" evidence="8">
    <location>
        <begin position="408"/>
        <end position="473"/>
    </location>
</feature>
<dbReference type="RefSeq" id="WP_344909354.1">
    <property type="nucleotide sequence ID" value="NZ_BAABDL010000004.1"/>
</dbReference>
<evidence type="ECO:0000256" key="1">
    <source>
        <dbReference type="ARBA" id="ARBA00004071"/>
    </source>
</evidence>
<dbReference type="Pfam" id="PF16757">
    <property type="entry name" value="Fucosidase_C"/>
    <property type="match status" value="1"/>
</dbReference>
<keyword evidence="6" id="KW-0326">Glycosidase</keyword>
<evidence type="ECO:0000259" key="8">
    <source>
        <dbReference type="Pfam" id="PF16757"/>
    </source>
</evidence>
<comment type="function">
    <text evidence="1">Alpha-L-fucosidase is responsible for hydrolyzing the alpha-1,6-linked fucose joined to the reducing-end N-acetylglucosamine of the carbohydrate moieties of glycoproteins.</text>
</comment>
<evidence type="ECO:0000256" key="6">
    <source>
        <dbReference type="ARBA" id="ARBA00023295"/>
    </source>
</evidence>
<dbReference type="EC" id="3.2.1.51" evidence="3"/>